<feature type="region of interest" description="Disordered" evidence="1">
    <location>
        <begin position="426"/>
        <end position="448"/>
    </location>
</feature>
<reference evidence="2 3" key="1">
    <citation type="journal article" date="2018" name="Sci. Rep.">
        <title>Raphidocelis subcapitata (=Pseudokirchneriella subcapitata) provides an insight into genome evolution and environmental adaptations in the Sphaeropleales.</title>
        <authorList>
            <person name="Suzuki S."/>
            <person name="Yamaguchi H."/>
            <person name="Nakajima N."/>
            <person name="Kawachi M."/>
        </authorList>
    </citation>
    <scope>NUCLEOTIDE SEQUENCE [LARGE SCALE GENOMIC DNA]</scope>
    <source>
        <strain evidence="2 3">NIES-35</strain>
    </source>
</reference>
<feature type="region of interest" description="Disordered" evidence="1">
    <location>
        <begin position="97"/>
        <end position="121"/>
    </location>
</feature>
<dbReference type="STRING" id="307507.A0A2V0NZN0"/>
<evidence type="ECO:0000313" key="2">
    <source>
        <dbReference type="EMBL" id="GBF93084.1"/>
    </source>
</evidence>
<feature type="compositionally biased region" description="Gly residues" evidence="1">
    <location>
        <begin position="230"/>
        <end position="243"/>
    </location>
</feature>
<feature type="compositionally biased region" description="Low complexity" evidence="1">
    <location>
        <begin position="494"/>
        <end position="517"/>
    </location>
</feature>
<comment type="caution">
    <text evidence="2">The sequence shown here is derived from an EMBL/GenBank/DDBJ whole genome shotgun (WGS) entry which is preliminary data.</text>
</comment>
<feature type="region of interest" description="Disordered" evidence="1">
    <location>
        <begin position="363"/>
        <end position="384"/>
    </location>
</feature>
<feature type="compositionally biased region" description="Gly residues" evidence="1">
    <location>
        <begin position="261"/>
        <end position="272"/>
    </location>
</feature>
<feature type="region of interest" description="Disordered" evidence="1">
    <location>
        <begin position="190"/>
        <end position="311"/>
    </location>
</feature>
<feature type="compositionally biased region" description="Low complexity" evidence="1">
    <location>
        <begin position="244"/>
        <end position="260"/>
    </location>
</feature>
<gene>
    <name evidence="2" type="ORF">Rsub_05695</name>
</gene>
<dbReference type="EMBL" id="BDRX01000037">
    <property type="protein sequence ID" value="GBF93084.1"/>
    <property type="molecule type" value="Genomic_DNA"/>
</dbReference>
<feature type="region of interest" description="Disordered" evidence="1">
    <location>
        <begin position="490"/>
        <end position="529"/>
    </location>
</feature>
<dbReference type="InParanoid" id="A0A2V0NZN0"/>
<keyword evidence="3" id="KW-1185">Reference proteome</keyword>
<proteinExistence type="predicted"/>
<sequence>MAVDRRPAAEPASWGELCNSYRGSWGGGALATVLHPAAARQLRFARSVPTQCPLAETRHPLYATGEELHVPNEADGSLYRSARHGWGDASLLYHSPGLAATPHPSAGPPPRRGLRAAAPPAAKDGRASLFGALSGAEAGGVDAWLGNELIDPTKGRRAAAPPRDPKGRRGLAEVLSLAAPGRPEDDAWLGCAGHDPARGKGRVPDPASRRGRRGLFQVLQPDRPPAPWERGGGGGGGGGGAGAGAAEPGGALGEAAAAADGGAGRGGRGGGGRRGDGPLLQDAWIGNRGIDPRGGKRGASAGGGGGGRPAAAEEHLWGATFRSAPPPEGGAWCDLPRIGKRPLPEPAAASGAVGARHALRQAEPLPPGVALPDPRAKGKRILGEGRRPGSVDVFSLLRFKDLSAPVTGGGGGGEAARWARAWNDAPRQPRRGAAGAGGGGARGGGAAGPGLLAWAPNRAARFVPFGGLAQEHGMNLNDVAAIAAIARKGGGTMPAARPGGKTAAGAPAAAAAAAGQARGSGKGKGASTR</sequence>
<feature type="compositionally biased region" description="Gly residues" evidence="1">
    <location>
        <begin position="434"/>
        <end position="448"/>
    </location>
</feature>
<feature type="compositionally biased region" description="Gly residues" evidence="1">
    <location>
        <begin position="518"/>
        <end position="529"/>
    </location>
</feature>
<dbReference type="OrthoDB" id="525699at2759"/>
<evidence type="ECO:0000256" key="1">
    <source>
        <dbReference type="SAM" id="MobiDB-lite"/>
    </source>
</evidence>
<accession>A0A2V0NZN0</accession>
<dbReference type="AlphaFoldDB" id="A0A2V0NZN0"/>
<name>A0A2V0NZN0_9CHLO</name>
<protein>
    <submittedName>
        <fullName evidence="2">Uncharacterized protein</fullName>
    </submittedName>
</protein>
<evidence type="ECO:0000313" key="3">
    <source>
        <dbReference type="Proteomes" id="UP000247498"/>
    </source>
</evidence>
<dbReference type="Proteomes" id="UP000247498">
    <property type="component" value="Unassembled WGS sequence"/>
</dbReference>
<organism evidence="2 3">
    <name type="scientific">Raphidocelis subcapitata</name>
    <dbReference type="NCBI Taxonomy" id="307507"/>
    <lineage>
        <taxon>Eukaryota</taxon>
        <taxon>Viridiplantae</taxon>
        <taxon>Chlorophyta</taxon>
        <taxon>core chlorophytes</taxon>
        <taxon>Chlorophyceae</taxon>
        <taxon>CS clade</taxon>
        <taxon>Sphaeropleales</taxon>
        <taxon>Selenastraceae</taxon>
        <taxon>Raphidocelis</taxon>
    </lineage>
</organism>